<dbReference type="InterPro" id="IPR022606">
    <property type="entry name" value="DUF2914"/>
</dbReference>
<feature type="region of interest" description="Disordered" evidence="1">
    <location>
        <begin position="119"/>
        <end position="163"/>
    </location>
</feature>
<dbReference type="Proteomes" id="UP000240010">
    <property type="component" value="Unassembled WGS sequence"/>
</dbReference>
<gene>
    <name evidence="4" type="ORF">B0F87_10367</name>
</gene>
<keyword evidence="2" id="KW-0472">Membrane</keyword>
<evidence type="ECO:0000313" key="5">
    <source>
        <dbReference type="Proteomes" id="UP000240010"/>
    </source>
</evidence>
<accession>A0A2S6HG82</accession>
<feature type="compositionally biased region" description="Basic and acidic residues" evidence="1">
    <location>
        <begin position="150"/>
        <end position="161"/>
    </location>
</feature>
<evidence type="ECO:0000259" key="3">
    <source>
        <dbReference type="Pfam" id="PF11141"/>
    </source>
</evidence>
<feature type="transmembrane region" description="Helical" evidence="2">
    <location>
        <begin position="56"/>
        <end position="74"/>
    </location>
</feature>
<dbReference type="Pfam" id="PF11141">
    <property type="entry name" value="DUF2914"/>
    <property type="match status" value="1"/>
</dbReference>
<feature type="domain" description="DUF2914" evidence="3">
    <location>
        <begin position="213"/>
        <end position="272"/>
    </location>
</feature>
<dbReference type="EMBL" id="PTIZ01000003">
    <property type="protein sequence ID" value="PPK76460.1"/>
    <property type="molecule type" value="Genomic_DNA"/>
</dbReference>
<organism evidence="4 5">
    <name type="scientific">Methylobacter tundripaludum</name>
    <dbReference type="NCBI Taxonomy" id="173365"/>
    <lineage>
        <taxon>Bacteria</taxon>
        <taxon>Pseudomonadati</taxon>
        <taxon>Pseudomonadota</taxon>
        <taxon>Gammaproteobacteria</taxon>
        <taxon>Methylococcales</taxon>
        <taxon>Methylococcaceae</taxon>
        <taxon>Methylobacter</taxon>
    </lineage>
</organism>
<keyword evidence="2" id="KW-1133">Transmembrane helix</keyword>
<evidence type="ECO:0000313" key="4">
    <source>
        <dbReference type="EMBL" id="PPK76460.1"/>
    </source>
</evidence>
<comment type="caution">
    <text evidence="4">The sequence shown here is derived from an EMBL/GenBank/DDBJ whole genome shotgun (WGS) entry which is preliminary data.</text>
</comment>
<sequence length="273" mass="31165">MPSQEKQPIVFTYKYGRYDFMTDKRNIVIKVSYPARGKATENSQPKMITEWDFKRILLAAGVLVLILATLFYVINKGTQKNDADNATLAVNTIEEKVVPQVEIKEAEIKKPDISKQVAEKTNSLIKPTKESNKKSKPASDITVKKTVKKPPNEKVIKDPGHSKVNHNVSRAVLTYDLNNKEPAGEITRTVNVSEKKPTWIYYFTELKSMNGRRVYHEWLKNGVLVSKQELIISGDSWRTSSRKLFTDSTKGNWAVRLVDEHGQLLNEKNFKVE</sequence>
<name>A0A2S6HG82_9GAMM</name>
<protein>
    <recommendedName>
        <fullName evidence="3">DUF2914 domain-containing protein</fullName>
    </recommendedName>
</protein>
<evidence type="ECO:0000256" key="1">
    <source>
        <dbReference type="SAM" id="MobiDB-lite"/>
    </source>
</evidence>
<proteinExistence type="predicted"/>
<dbReference type="AlphaFoldDB" id="A0A2S6HG82"/>
<evidence type="ECO:0000256" key="2">
    <source>
        <dbReference type="SAM" id="Phobius"/>
    </source>
</evidence>
<reference evidence="4 5" key="1">
    <citation type="submission" date="2018-02" db="EMBL/GenBank/DDBJ databases">
        <title>Subsurface microbial communities from deep shales in Ohio and West Virginia, USA.</title>
        <authorList>
            <person name="Wrighton K."/>
        </authorList>
    </citation>
    <scope>NUCLEOTIDE SEQUENCE [LARGE SCALE GENOMIC DNA]</scope>
    <source>
        <strain evidence="4 5">OWC-DMM</strain>
    </source>
</reference>
<keyword evidence="2" id="KW-0812">Transmembrane</keyword>